<dbReference type="Proteomes" id="UP000530564">
    <property type="component" value="Unassembled WGS sequence"/>
</dbReference>
<dbReference type="EMBL" id="JACIDK010000011">
    <property type="protein sequence ID" value="MBB3893482.1"/>
    <property type="molecule type" value="Genomic_DNA"/>
</dbReference>
<evidence type="ECO:0008006" key="3">
    <source>
        <dbReference type="Google" id="ProtNLM"/>
    </source>
</evidence>
<dbReference type="AlphaFoldDB" id="A0A840A829"/>
<gene>
    <name evidence="1" type="ORF">GGQ61_004226</name>
</gene>
<dbReference type="Pfam" id="PF04325">
    <property type="entry name" value="DUF465"/>
    <property type="match status" value="1"/>
</dbReference>
<protein>
    <recommendedName>
        <fullName evidence="3">DUF465 domain-containing protein</fullName>
    </recommendedName>
</protein>
<evidence type="ECO:0000313" key="2">
    <source>
        <dbReference type="Proteomes" id="UP000530564"/>
    </source>
</evidence>
<reference evidence="1 2" key="1">
    <citation type="submission" date="2020-08" db="EMBL/GenBank/DDBJ databases">
        <title>Genomic Encyclopedia of Type Strains, Phase IV (KMG-IV): sequencing the most valuable type-strain genomes for metagenomic binning, comparative biology and taxonomic classification.</title>
        <authorList>
            <person name="Goeker M."/>
        </authorList>
    </citation>
    <scope>NUCLEOTIDE SEQUENCE [LARGE SCALE GENOMIC DNA]</scope>
    <source>
        <strain evidence="1 2">DSM 21793</strain>
    </source>
</reference>
<proteinExistence type="predicted"/>
<evidence type="ECO:0000313" key="1">
    <source>
        <dbReference type="EMBL" id="MBB3893482.1"/>
    </source>
</evidence>
<keyword evidence="2" id="KW-1185">Reference proteome</keyword>
<dbReference type="InterPro" id="IPR007420">
    <property type="entry name" value="DUF465"/>
</dbReference>
<dbReference type="InterPro" id="IPR038444">
    <property type="entry name" value="DUF465_sf"/>
</dbReference>
<dbReference type="RefSeq" id="WP_183776984.1">
    <property type="nucleotide sequence ID" value="NZ_JACIDK010000011.1"/>
</dbReference>
<comment type="caution">
    <text evidence="1">The sequence shown here is derived from an EMBL/GenBank/DDBJ whole genome shotgun (WGS) entry which is preliminary data.</text>
</comment>
<accession>A0A840A829</accession>
<name>A0A840A829_9CAUL</name>
<sequence>MAVEARIRELGFRHQNLDRMIEEETNRPAADATKLKELKLKKLKLKEEIEALGAQAH</sequence>
<organism evidence="1 2">
    <name type="scientific">Phenylobacterium haematophilum</name>
    <dbReference type="NCBI Taxonomy" id="98513"/>
    <lineage>
        <taxon>Bacteria</taxon>
        <taxon>Pseudomonadati</taxon>
        <taxon>Pseudomonadota</taxon>
        <taxon>Alphaproteobacteria</taxon>
        <taxon>Caulobacterales</taxon>
        <taxon>Caulobacteraceae</taxon>
        <taxon>Phenylobacterium</taxon>
    </lineage>
</organism>
<dbReference type="Gene3D" id="6.10.280.50">
    <property type="match status" value="1"/>
</dbReference>